<dbReference type="GO" id="GO:0007283">
    <property type="term" value="P:spermatogenesis"/>
    <property type="evidence" value="ECO:0007669"/>
    <property type="project" value="UniProtKB-KW"/>
</dbReference>
<feature type="domain" description="Helicase ATP-binding" evidence="18">
    <location>
        <begin position="202"/>
        <end position="368"/>
    </location>
</feature>
<name>A0A224Z4T7_9ACAR</name>
<organism evidence="20">
    <name type="scientific">Rhipicephalus zambeziensis</name>
    <dbReference type="NCBI Taxonomy" id="60191"/>
    <lineage>
        <taxon>Eukaryota</taxon>
        <taxon>Metazoa</taxon>
        <taxon>Ecdysozoa</taxon>
        <taxon>Arthropoda</taxon>
        <taxon>Chelicerata</taxon>
        <taxon>Arachnida</taxon>
        <taxon>Acari</taxon>
        <taxon>Parasitiformes</taxon>
        <taxon>Ixodida</taxon>
        <taxon>Ixodoidea</taxon>
        <taxon>Ixodidae</taxon>
        <taxon>Rhipicephalinae</taxon>
        <taxon>Rhipicephalus</taxon>
        <taxon>Rhipicephalus</taxon>
    </lineage>
</organism>
<reference evidence="20" key="1">
    <citation type="journal article" date="2017" name="Parasit. Vectors">
        <title>Sialotranscriptomics of Rhipicephalus zambeziensis reveals intricate expression profiles of secretory proteins and suggests tight temporal transcriptional regulation during blood-feeding.</title>
        <authorList>
            <person name="de Castro M.H."/>
            <person name="de Klerk D."/>
            <person name="Pienaar R."/>
            <person name="Rees D.J.G."/>
            <person name="Mans B.J."/>
        </authorList>
    </citation>
    <scope>NUCLEOTIDE SEQUENCE</scope>
    <source>
        <tissue evidence="20">Salivary glands</tissue>
    </source>
</reference>
<dbReference type="Pfam" id="PF21010">
    <property type="entry name" value="HA2_C"/>
    <property type="match status" value="1"/>
</dbReference>
<keyword evidence="6" id="KW-0963">Cytoplasm</keyword>
<comment type="subcellular location">
    <subcellularLocation>
        <location evidence="1">Cytoplasm</location>
    </subcellularLocation>
</comment>
<evidence type="ECO:0000259" key="17">
    <source>
        <dbReference type="PROSITE" id="PS50304"/>
    </source>
</evidence>
<dbReference type="PANTHER" id="PTHR18934:SF113">
    <property type="entry name" value="ATP-DEPENDENT RNA HELICASE TDRD9"/>
    <property type="match status" value="1"/>
</dbReference>
<proteinExistence type="inferred from homology"/>
<dbReference type="PROSITE" id="PS51192">
    <property type="entry name" value="HELICASE_ATP_BIND_1"/>
    <property type="match status" value="1"/>
</dbReference>
<evidence type="ECO:0000256" key="10">
    <source>
        <dbReference type="ARBA" id="ARBA00022806"/>
    </source>
</evidence>
<feature type="compositionally biased region" description="Basic and acidic residues" evidence="16">
    <location>
        <begin position="916"/>
        <end position="935"/>
    </location>
</feature>
<evidence type="ECO:0000256" key="5">
    <source>
        <dbReference type="ARBA" id="ARBA00022473"/>
    </source>
</evidence>
<dbReference type="SMART" id="SM00847">
    <property type="entry name" value="HA2"/>
    <property type="match status" value="1"/>
</dbReference>
<evidence type="ECO:0000313" key="20">
    <source>
        <dbReference type="EMBL" id="MAA21110.1"/>
    </source>
</evidence>
<dbReference type="SUPFAM" id="SSF63748">
    <property type="entry name" value="Tudor/PWWP/MBT"/>
    <property type="match status" value="1"/>
</dbReference>
<evidence type="ECO:0000256" key="4">
    <source>
        <dbReference type="ARBA" id="ARBA00013352"/>
    </source>
</evidence>
<accession>A0A224Z4T7</accession>
<dbReference type="InterPro" id="IPR001650">
    <property type="entry name" value="Helicase_C-like"/>
</dbReference>
<feature type="region of interest" description="Disordered" evidence="16">
    <location>
        <begin position="17"/>
        <end position="55"/>
    </location>
</feature>
<dbReference type="FunFam" id="3.40.50.300:FF:001760">
    <property type="entry name" value="ATP-dependent RNA helicase"/>
    <property type="match status" value="1"/>
</dbReference>
<feature type="region of interest" description="Disordered" evidence="16">
    <location>
        <begin position="93"/>
        <end position="113"/>
    </location>
</feature>
<evidence type="ECO:0000259" key="19">
    <source>
        <dbReference type="PROSITE" id="PS51194"/>
    </source>
</evidence>
<sequence length="1520" mass="171642">MLGATMLGVMVATAQENRQGSDVVHDHSEPVQSYTSPADSRSRNDDDDDEQTGTPAAAMEKTAAQITLDDILTVFSATKTVKKVASNQKLFVPPEPSSDDVKNLEPPKKEFASGTQYAKEYQEKELAMLKQMDPVYRPGPSRGAGDAEGDELTAVVGSQANQFSALSDLVVESTQQVYATYCQRAHVPNMDLPIMECKEDILRMIETYSVVVIRGTTGCGKTTQVPQFVLDHCASTGTHCNIVVTQPRRIAAISVAHRVCQERHWTLGSIVGYQVGMDNQTSNDTRLSYVTTGVLLEKLIAKKDMNDYTHVIIDEVHERDQETDFLLLVTRRFLRTNSRGVKIVLMSATINVDYFAKYFSTALLDQMEPAPIIEIPGKMKEVREYYIDSLRTLGELPEFHPSEPCIAPESFRIAHRLIKIFDRIEAMEQNVDTNKERFAPNRGAVLVFLPGYEEISTFTDMLRDDCISLRWTVLPLHSTVTQQEQQSVFLSPPKGHRKIILSTNIAESSITVPDIKYVVDFCLTKCLVCDPDTKYSCLKMEWASKANCKQRQGRAGRVSEGRLYRMIPEGFYQNHLPEYGIPEMQRCPLELTVLKVKKLALDEPRAMLGLCLDPPDLGDIERAILVLKEVSALTTVIGGTFYQYDGELTFLGKVMAQLPMDVCLSKMILLGFVFGVMEDCIIMAACLSIQSMFSRPFQKLLEAYKSRMAWAEGSFSDCLAMLKAYKVWQDMRMQGAFSRRGGLNEREWASRNFLQYKRLLEVEQLVQEIQMRLVKFNIHCLDRPNRAPLNPDQHLIILRMVICGAFYPNYFYQEDLDEVACCRGLMTDPLSTVILNGIPQNQGILYDHAIRSLLAPCSSRMKIVFEESRAAVEFLQKERRDGVLPAVYTAVKMRQLRMPLELSLFRPEDAKEKLERLHRLRDGDDGNGGDGERRLKSNRLVVLPSTDPVKTVPLPPASQMTINMYCTHVVNCGHFYARYSDQSYQTVEQHMNEMINHNSGENLKPLTIPPATDMLVLAPYRGAYYRARIEGVRDNKLVKVFFLDYGNTEVVGISTLRAIDPETHVDVLVTPAQAFECKLAEVRPSAMASGTEQWTKPAQELFSHLVVGQYLVGRVYSVVDNVVRVHLIVGSGPEQVNVNDELVNRGFADYCEESFLSKKNHQLRERVECYYQSVTSEAVDPCIIETVNEVDSSKLDVGVLQISSRKAKLHGPYSPLEARLVGMSKLCSLRGVRVDRNSVNSVLLNGEPQSKHPRLLVAGTVGQSPMSDHVTLRNTTLMPSVPGLHCLMPLLFAPYGELRVNADRSEYTGALCGLGYEQSSNLPLYPDHDLEVSFDINFTNEDLFMVNKVRMMINLILRSDPGMSVVSWNGAGLASCQDKARRYLLDLMTRKREWVEPRLAQRRYLWNQLREEWRIHAVVEGTLAAEDNVLPLLDGVTLEPSFSNLRALRKKLQDLHVQASNCRTSMERMLRCPVCDVMSLNPYDLLQHLRTKSHLDKERQVLDLYDQYSMEAKQALSNSK</sequence>
<evidence type="ECO:0000256" key="8">
    <source>
        <dbReference type="ARBA" id="ARBA00022782"/>
    </source>
</evidence>
<dbReference type="SUPFAM" id="SSF52540">
    <property type="entry name" value="P-loop containing nucleoside triphosphate hydrolases"/>
    <property type="match status" value="1"/>
</dbReference>
<evidence type="ECO:0000256" key="11">
    <source>
        <dbReference type="ARBA" id="ARBA00022840"/>
    </source>
</evidence>
<dbReference type="FunFam" id="1.20.120.1080:FF:000081">
    <property type="entry name" value="Tudor domain containing 9"/>
    <property type="match status" value="1"/>
</dbReference>
<dbReference type="Gene3D" id="2.30.30.140">
    <property type="match status" value="1"/>
</dbReference>
<dbReference type="SMART" id="SM00490">
    <property type="entry name" value="HELICc"/>
    <property type="match status" value="1"/>
</dbReference>
<dbReference type="InterPro" id="IPR027417">
    <property type="entry name" value="P-loop_NTPase"/>
</dbReference>
<comment type="similarity">
    <text evidence="2">Belongs to the DEAD box helicase family. DEAH subfamily.</text>
</comment>
<dbReference type="InterPro" id="IPR035437">
    <property type="entry name" value="SNase_OB-fold_sf"/>
</dbReference>
<keyword evidence="7" id="KW-0547">Nucleotide-binding</keyword>
<keyword evidence="12" id="KW-0744">Spermatogenesis</keyword>
<dbReference type="Gene3D" id="1.20.120.1080">
    <property type="match status" value="1"/>
</dbReference>
<evidence type="ECO:0000256" key="7">
    <source>
        <dbReference type="ARBA" id="ARBA00022741"/>
    </source>
</evidence>
<keyword evidence="8" id="KW-0221">Differentiation</keyword>
<evidence type="ECO:0000256" key="9">
    <source>
        <dbReference type="ARBA" id="ARBA00022801"/>
    </source>
</evidence>
<dbReference type="Pfam" id="PF00271">
    <property type="entry name" value="Helicase_C"/>
    <property type="match status" value="1"/>
</dbReference>
<dbReference type="InterPro" id="IPR007502">
    <property type="entry name" value="Helicase-assoc_dom"/>
</dbReference>
<dbReference type="Gene3D" id="3.40.50.300">
    <property type="entry name" value="P-loop containing nucleotide triphosphate hydrolases"/>
    <property type="match status" value="2"/>
</dbReference>
<keyword evidence="9" id="KW-0378">Hydrolase</keyword>
<dbReference type="GO" id="GO:0031047">
    <property type="term" value="P:regulatory ncRNA-mediated gene silencing"/>
    <property type="evidence" value="ECO:0007669"/>
    <property type="project" value="UniProtKB-KW"/>
</dbReference>
<dbReference type="InterPro" id="IPR014001">
    <property type="entry name" value="Helicase_ATP-bd"/>
</dbReference>
<feature type="domain" description="Helicase C-terminal" evidence="19">
    <location>
        <begin position="426"/>
        <end position="600"/>
    </location>
</feature>
<evidence type="ECO:0000256" key="6">
    <source>
        <dbReference type="ARBA" id="ARBA00022490"/>
    </source>
</evidence>
<dbReference type="GO" id="GO:0030154">
    <property type="term" value="P:cell differentiation"/>
    <property type="evidence" value="ECO:0007669"/>
    <property type="project" value="UniProtKB-KW"/>
</dbReference>
<evidence type="ECO:0000256" key="16">
    <source>
        <dbReference type="SAM" id="MobiDB-lite"/>
    </source>
</evidence>
<keyword evidence="10 20" id="KW-0347">Helicase</keyword>
<comment type="catalytic activity">
    <reaction evidence="15">
        <text>ATP + H2O = ADP + phosphate + H(+)</text>
        <dbReference type="Rhea" id="RHEA:13065"/>
        <dbReference type="ChEBI" id="CHEBI:15377"/>
        <dbReference type="ChEBI" id="CHEBI:15378"/>
        <dbReference type="ChEBI" id="CHEBI:30616"/>
        <dbReference type="ChEBI" id="CHEBI:43474"/>
        <dbReference type="ChEBI" id="CHEBI:456216"/>
        <dbReference type="EC" id="3.6.4.13"/>
    </reaction>
</comment>
<dbReference type="PROSITE" id="PS51194">
    <property type="entry name" value="HELICASE_CTER"/>
    <property type="match status" value="1"/>
</dbReference>
<dbReference type="InterPro" id="IPR002999">
    <property type="entry name" value="Tudor"/>
</dbReference>
<keyword evidence="5" id="KW-0217">Developmental protein</keyword>
<keyword evidence="11" id="KW-0067">ATP-binding</keyword>
<dbReference type="EMBL" id="GFPF01009964">
    <property type="protein sequence ID" value="MAA21110.1"/>
    <property type="molecule type" value="Transcribed_RNA"/>
</dbReference>
<keyword evidence="13" id="KW-0943">RNA-mediated gene silencing</keyword>
<evidence type="ECO:0000256" key="12">
    <source>
        <dbReference type="ARBA" id="ARBA00022871"/>
    </source>
</evidence>
<dbReference type="FunFam" id="3.40.50.300:FF:000946">
    <property type="entry name" value="putative ATP-dependent RNA helicase TDRD9"/>
    <property type="match status" value="1"/>
</dbReference>
<dbReference type="GO" id="GO:0005737">
    <property type="term" value="C:cytoplasm"/>
    <property type="evidence" value="ECO:0007669"/>
    <property type="project" value="UniProtKB-SubCell"/>
</dbReference>
<dbReference type="GO" id="GO:0016787">
    <property type="term" value="F:hydrolase activity"/>
    <property type="evidence" value="ECO:0007669"/>
    <property type="project" value="UniProtKB-KW"/>
</dbReference>
<dbReference type="PROSITE" id="PS50304">
    <property type="entry name" value="TUDOR"/>
    <property type="match status" value="1"/>
</dbReference>
<dbReference type="GO" id="GO:0051321">
    <property type="term" value="P:meiotic cell cycle"/>
    <property type="evidence" value="ECO:0007669"/>
    <property type="project" value="UniProtKB-KW"/>
</dbReference>
<evidence type="ECO:0000256" key="14">
    <source>
        <dbReference type="ARBA" id="ARBA00023254"/>
    </source>
</evidence>
<keyword evidence="14" id="KW-0469">Meiosis</keyword>
<dbReference type="EC" id="3.6.4.13" evidence="3"/>
<feature type="region of interest" description="Disordered" evidence="16">
    <location>
        <begin position="916"/>
        <end position="937"/>
    </location>
</feature>
<dbReference type="InterPro" id="IPR011545">
    <property type="entry name" value="DEAD/DEAH_box_helicase_dom"/>
</dbReference>
<dbReference type="Pfam" id="PF00270">
    <property type="entry name" value="DEAD"/>
    <property type="match status" value="1"/>
</dbReference>
<evidence type="ECO:0000256" key="2">
    <source>
        <dbReference type="ARBA" id="ARBA00008792"/>
    </source>
</evidence>
<dbReference type="SMART" id="SM00487">
    <property type="entry name" value="DEXDc"/>
    <property type="match status" value="1"/>
</dbReference>
<dbReference type="Gene3D" id="2.40.50.90">
    <property type="match status" value="1"/>
</dbReference>
<dbReference type="GO" id="GO:0003723">
    <property type="term" value="F:RNA binding"/>
    <property type="evidence" value="ECO:0007669"/>
    <property type="project" value="TreeGrafter"/>
</dbReference>
<evidence type="ECO:0000256" key="15">
    <source>
        <dbReference type="ARBA" id="ARBA00047984"/>
    </source>
</evidence>
<dbReference type="GO" id="GO:0005524">
    <property type="term" value="F:ATP binding"/>
    <property type="evidence" value="ECO:0007669"/>
    <property type="project" value="UniProtKB-KW"/>
</dbReference>
<protein>
    <recommendedName>
        <fullName evidence="4">Probable ATP-dependent RNA helicase spindle-E</fullName>
        <ecNumber evidence="3">3.6.4.13</ecNumber>
    </recommendedName>
</protein>
<feature type="compositionally biased region" description="Basic and acidic residues" evidence="16">
    <location>
        <begin position="99"/>
        <end position="111"/>
    </location>
</feature>
<feature type="domain" description="Tudor" evidence="17">
    <location>
        <begin position="1007"/>
        <end position="1066"/>
    </location>
</feature>
<evidence type="ECO:0000256" key="13">
    <source>
        <dbReference type="ARBA" id="ARBA00023158"/>
    </source>
</evidence>
<evidence type="ECO:0000256" key="3">
    <source>
        <dbReference type="ARBA" id="ARBA00012552"/>
    </source>
</evidence>
<dbReference type="Pfam" id="PF00567">
    <property type="entry name" value="TUDOR"/>
    <property type="match status" value="1"/>
</dbReference>
<dbReference type="GO" id="GO:0003724">
    <property type="term" value="F:RNA helicase activity"/>
    <property type="evidence" value="ECO:0007669"/>
    <property type="project" value="UniProtKB-EC"/>
</dbReference>
<dbReference type="SMART" id="SM00333">
    <property type="entry name" value="TUDOR"/>
    <property type="match status" value="1"/>
</dbReference>
<dbReference type="CDD" id="cd18791">
    <property type="entry name" value="SF2_C_RHA"/>
    <property type="match status" value="1"/>
</dbReference>
<evidence type="ECO:0000259" key="18">
    <source>
        <dbReference type="PROSITE" id="PS51192"/>
    </source>
</evidence>
<dbReference type="PANTHER" id="PTHR18934">
    <property type="entry name" value="ATP-DEPENDENT RNA HELICASE"/>
    <property type="match status" value="1"/>
</dbReference>
<evidence type="ECO:0000256" key="1">
    <source>
        <dbReference type="ARBA" id="ARBA00004496"/>
    </source>
</evidence>